<comment type="similarity">
    <text evidence="1">Belongs to the plant acyltransferase family.</text>
</comment>
<evidence type="ECO:0000313" key="3">
    <source>
        <dbReference type="EMBL" id="KAK4753459.1"/>
    </source>
</evidence>
<feature type="region of interest" description="Disordered" evidence="2">
    <location>
        <begin position="201"/>
        <end position="223"/>
    </location>
</feature>
<dbReference type="Pfam" id="PF02458">
    <property type="entry name" value="Transferase"/>
    <property type="match status" value="1"/>
</dbReference>
<evidence type="ECO:0000256" key="1">
    <source>
        <dbReference type="ARBA" id="ARBA00009861"/>
    </source>
</evidence>
<proteinExistence type="inferred from homology"/>
<dbReference type="Gene3D" id="3.30.559.10">
    <property type="entry name" value="Chloramphenicol acetyltransferase-like domain"/>
    <property type="match status" value="2"/>
</dbReference>
<dbReference type="InterPro" id="IPR023213">
    <property type="entry name" value="CAT-like_dom_sf"/>
</dbReference>
<dbReference type="PANTHER" id="PTHR31642">
    <property type="entry name" value="TRICHOTHECENE 3-O-ACETYLTRANSFERASE"/>
    <property type="match status" value="1"/>
</dbReference>
<dbReference type="InterPro" id="IPR050317">
    <property type="entry name" value="Plant_Fungal_Acyltransferase"/>
</dbReference>
<evidence type="ECO:0000256" key="2">
    <source>
        <dbReference type="SAM" id="MobiDB-lite"/>
    </source>
</evidence>
<dbReference type="AlphaFoldDB" id="A0AAN7JSX7"/>
<gene>
    <name evidence="3" type="ORF">SAY87_022257</name>
</gene>
<keyword evidence="4" id="KW-1185">Reference proteome</keyword>
<protein>
    <recommendedName>
        <fullName evidence="5">Omega-hydroxypalmitate O-feruloyl transferase</fullName>
    </recommendedName>
</protein>
<accession>A0AAN7JSX7</accession>
<dbReference type="Proteomes" id="UP001345219">
    <property type="component" value="Chromosome 16"/>
</dbReference>
<name>A0AAN7JSX7_9MYRT</name>
<sequence length="495" mass="54054">MSSSSSTASAAVAAASSHELPDCSYLSPPTLIKPLIPTPSHTLYLSNLDDQPFLRFTIKYLYLFSNPSSSALPNPEALRASLSKVLVDYYPLAGRLRRSPEDERKLEVDCNGEGAVFVEGAMEIRAEEFLGVYRKKPNRSWRKLLYRVDARTFSDVPPLVVQVTKLQCGGMILCTAVNHCMCDGIGTSQFLHAWAHLTANQNSSPPSPSPFHSRHVLRPRDPPQITSRIPLFTKPATRDNTYNLTLHLQSQPLVPVSVVITPSLIARLKHRCSPPLKCTAFEATAAHTWRSWARSLGLPPALNSKLLFSVNVRRKLSPPLPEGFYGNGFVLACAECTVVDLVGGSENLHHGVLLVQQAKSAVTDDHVRSVVDYLETDRAARPDLSASLVISEWSRLGLENVDFGGGRASHMGSVASDVYCLFLPVAGEAESVTVMVSVPENAAEKFEYYMSGGSLGDEREKENRANYGSHGAEVRGLLTCEYAANEITSLSTTTN</sequence>
<comment type="caution">
    <text evidence="3">The sequence shown here is derived from an EMBL/GenBank/DDBJ whole genome shotgun (WGS) entry which is preliminary data.</text>
</comment>
<organism evidence="3 4">
    <name type="scientific">Trapa incisa</name>
    <dbReference type="NCBI Taxonomy" id="236973"/>
    <lineage>
        <taxon>Eukaryota</taxon>
        <taxon>Viridiplantae</taxon>
        <taxon>Streptophyta</taxon>
        <taxon>Embryophyta</taxon>
        <taxon>Tracheophyta</taxon>
        <taxon>Spermatophyta</taxon>
        <taxon>Magnoliopsida</taxon>
        <taxon>eudicotyledons</taxon>
        <taxon>Gunneridae</taxon>
        <taxon>Pentapetalae</taxon>
        <taxon>rosids</taxon>
        <taxon>malvids</taxon>
        <taxon>Myrtales</taxon>
        <taxon>Lythraceae</taxon>
        <taxon>Trapa</taxon>
    </lineage>
</organism>
<reference evidence="3 4" key="1">
    <citation type="journal article" date="2023" name="Hortic Res">
        <title>Pangenome of water caltrop reveals structural variations and asymmetric subgenome divergence after allopolyploidization.</title>
        <authorList>
            <person name="Zhang X."/>
            <person name="Chen Y."/>
            <person name="Wang L."/>
            <person name="Yuan Y."/>
            <person name="Fang M."/>
            <person name="Shi L."/>
            <person name="Lu R."/>
            <person name="Comes H.P."/>
            <person name="Ma Y."/>
            <person name="Chen Y."/>
            <person name="Huang G."/>
            <person name="Zhou Y."/>
            <person name="Zheng Z."/>
            <person name="Qiu Y."/>
        </authorList>
    </citation>
    <scope>NUCLEOTIDE SEQUENCE [LARGE SCALE GENOMIC DNA]</scope>
    <source>
        <tissue evidence="3">Roots</tissue>
    </source>
</reference>
<evidence type="ECO:0000313" key="4">
    <source>
        <dbReference type="Proteomes" id="UP001345219"/>
    </source>
</evidence>
<evidence type="ECO:0008006" key="5">
    <source>
        <dbReference type="Google" id="ProtNLM"/>
    </source>
</evidence>
<dbReference type="EMBL" id="JAXIOK010000016">
    <property type="protein sequence ID" value="KAK4753459.1"/>
    <property type="molecule type" value="Genomic_DNA"/>
</dbReference>
<dbReference type="PANTHER" id="PTHR31642:SF5">
    <property type="entry name" value="OS01G0104900 PROTEIN"/>
    <property type="match status" value="1"/>
</dbReference>
<dbReference type="GO" id="GO:0016747">
    <property type="term" value="F:acyltransferase activity, transferring groups other than amino-acyl groups"/>
    <property type="evidence" value="ECO:0007669"/>
    <property type="project" value="TreeGrafter"/>
</dbReference>